<gene>
    <name evidence="6" type="ORF">JOF55_002168</name>
</gene>
<dbReference type="RefSeq" id="WP_310273113.1">
    <property type="nucleotide sequence ID" value="NZ_JAVDXW010000001.1"/>
</dbReference>
<dbReference type="InterPro" id="IPR001647">
    <property type="entry name" value="HTH_TetR"/>
</dbReference>
<keyword evidence="2 4" id="KW-0238">DNA-binding</keyword>
<evidence type="ECO:0000259" key="5">
    <source>
        <dbReference type="PROSITE" id="PS50977"/>
    </source>
</evidence>
<feature type="DNA-binding region" description="H-T-H motif" evidence="4">
    <location>
        <begin position="37"/>
        <end position="56"/>
    </location>
</feature>
<reference evidence="6" key="1">
    <citation type="submission" date="2023-07" db="EMBL/GenBank/DDBJ databases">
        <title>Sequencing the genomes of 1000 actinobacteria strains.</title>
        <authorList>
            <person name="Klenk H.-P."/>
        </authorList>
    </citation>
    <scope>NUCLEOTIDE SEQUENCE</scope>
    <source>
        <strain evidence="6">DSM 45977</strain>
    </source>
</reference>
<evidence type="ECO:0000256" key="4">
    <source>
        <dbReference type="PROSITE-ProRule" id="PRU00335"/>
    </source>
</evidence>
<proteinExistence type="predicted"/>
<organism evidence="6 7">
    <name type="scientific">Haloactinomyces albus</name>
    <dbReference type="NCBI Taxonomy" id="1352928"/>
    <lineage>
        <taxon>Bacteria</taxon>
        <taxon>Bacillati</taxon>
        <taxon>Actinomycetota</taxon>
        <taxon>Actinomycetes</taxon>
        <taxon>Actinopolysporales</taxon>
        <taxon>Actinopolysporaceae</taxon>
        <taxon>Haloactinomyces</taxon>
    </lineage>
</organism>
<dbReference type="Proteomes" id="UP001180845">
    <property type="component" value="Unassembled WGS sequence"/>
</dbReference>
<dbReference type="SUPFAM" id="SSF46689">
    <property type="entry name" value="Homeodomain-like"/>
    <property type="match status" value="1"/>
</dbReference>
<evidence type="ECO:0000256" key="1">
    <source>
        <dbReference type="ARBA" id="ARBA00023015"/>
    </source>
</evidence>
<protein>
    <submittedName>
        <fullName evidence="6">AcrR family transcriptional regulator</fullName>
    </submittedName>
</protein>
<keyword evidence="1" id="KW-0805">Transcription regulation</keyword>
<accession>A0AAE3ZEW8</accession>
<dbReference type="EMBL" id="JAVDXW010000001">
    <property type="protein sequence ID" value="MDR7301987.1"/>
    <property type="molecule type" value="Genomic_DNA"/>
</dbReference>
<dbReference type="PRINTS" id="PR00455">
    <property type="entry name" value="HTHTETR"/>
</dbReference>
<dbReference type="Gene3D" id="1.10.357.10">
    <property type="entry name" value="Tetracycline Repressor, domain 2"/>
    <property type="match status" value="1"/>
</dbReference>
<comment type="caution">
    <text evidence="6">The sequence shown here is derived from an EMBL/GenBank/DDBJ whole genome shotgun (WGS) entry which is preliminary data.</text>
</comment>
<dbReference type="AlphaFoldDB" id="A0AAE3ZEW8"/>
<dbReference type="PANTHER" id="PTHR30055">
    <property type="entry name" value="HTH-TYPE TRANSCRIPTIONAL REGULATOR RUTR"/>
    <property type="match status" value="1"/>
</dbReference>
<dbReference type="Pfam" id="PF00440">
    <property type="entry name" value="TetR_N"/>
    <property type="match status" value="1"/>
</dbReference>
<sequence>MSESAGNPGSTRRQRTRTELMAAMRALIEEHGFRAVSMGAVAEKAGVSRRTAYLHFASRNEMISALFDYVTEQEGLAESLQPVWQAPDAVTALDEWARHLARYHPRVLAVDRALDSVRRIDETVAQHREQVSGDQQQAGHRLAQRLHQENRLAPPWTVTTASDMIWALMSSDVIERLIVEREWPPAHFAEHLAALFRATFVTDPLPDEGTSLGSAARTG</sequence>
<dbReference type="InterPro" id="IPR050109">
    <property type="entry name" value="HTH-type_TetR-like_transc_reg"/>
</dbReference>
<name>A0AAE3ZEW8_9ACTN</name>
<keyword evidence="3" id="KW-0804">Transcription</keyword>
<dbReference type="InterPro" id="IPR009057">
    <property type="entry name" value="Homeodomain-like_sf"/>
</dbReference>
<keyword evidence="7" id="KW-1185">Reference proteome</keyword>
<dbReference type="PANTHER" id="PTHR30055:SF234">
    <property type="entry name" value="HTH-TYPE TRANSCRIPTIONAL REGULATOR BETI"/>
    <property type="match status" value="1"/>
</dbReference>
<dbReference type="GO" id="GO:0003700">
    <property type="term" value="F:DNA-binding transcription factor activity"/>
    <property type="evidence" value="ECO:0007669"/>
    <property type="project" value="TreeGrafter"/>
</dbReference>
<evidence type="ECO:0000256" key="3">
    <source>
        <dbReference type="ARBA" id="ARBA00023163"/>
    </source>
</evidence>
<feature type="domain" description="HTH tetR-type" evidence="5">
    <location>
        <begin position="14"/>
        <end position="74"/>
    </location>
</feature>
<evidence type="ECO:0000313" key="6">
    <source>
        <dbReference type="EMBL" id="MDR7301987.1"/>
    </source>
</evidence>
<dbReference type="PROSITE" id="PS50977">
    <property type="entry name" value="HTH_TETR_2"/>
    <property type="match status" value="1"/>
</dbReference>
<dbReference type="GO" id="GO:0000976">
    <property type="term" value="F:transcription cis-regulatory region binding"/>
    <property type="evidence" value="ECO:0007669"/>
    <property type="project" value="TreeGrafter"/>
</dbReference>
<evidence type="ECO:0000313" key="7">
    <source>
        <dbReference type="Proteomes" id="UP001180845"/>
    </source>
</evidence>
<evidence type="ECO:0000256" key="2">
    <source>
        <dbReference type="ARBA" id="ARBA00023125"/>
    </source>
</evidence>